<dbReference type="PANTHER" id="PTHR39183">
    <property type="entry name" value="SPORE COAT PROTEIN F-LIKE PROTEIN YHCQ"/>
    <property type="match status" value="1"/>
</dbReference>
<keyword evidence="4" id="KW-0946">Virion</keyword>
<evidence type="ECO:0000256" key="3">
    <source>
        <dbReference type="ARBA" id="ARBA00024344"/>
    </source>
</evidence>
<dbReference type="InterPro" id="IPR012347">
    <property type="entry name" value="Ferritin-like"/>
</dbReference>
<comment type="caution">
    <text evidence="4">The sequence shown here is derived from an EMBL/GenBank/DDBJ whole genome shotgun (WGS) entry which is preliminary data.</text>
</comment>
<dbReference type="Gene3D" id="1.20.1260.10">
    <property type="match status" value="1"/>
</dbReference>
<keyword evidence="4" id="KW-0167">Capsid protein</keyword>
<dbReference type="Pfam" id="PF07875">
    <property type="entry name" value="Coat_F"/>
    <property type="match status" value="1"/>
</dbReference>
<proteinExistence type="inferred from homology"/>
<evidence type="ECO:0000256" key="2">
    <source>
        <dbReference type="ARBA" id="ARBA00024325"/>
    </source>
</evidence>
<reference evidence="5" key="1">
    <citation type="journal article" date="2019" name="Int. J. Syst. Evol. Microbiol.">
        <title>The Global Catalogue of Microorganisms (GCM) 10K type strain sequencing project: providing services to taxonomists for standard genome sequencing and annotation.</title>
        <authorList>
            <consortium name="The Broad Institute Genomics Platform"/>
            <consortium name="The Broad Institute Genome Sequencing Center for Infectious Disease"/>
            <person name="Wu L."/>
            <person name="Ma J."/>
        </authorList>
    </citation>
    <scope>NUCLEOTIDE SEQUENCE [LARGE SCALE GENOMIC DNA]</scope>
    <source>
        <strain evidence="5">CGMCC 1.15044</strain>
    </source>
</reference>
<evidence type="ECO:0000313" key="4">
    <source>
        <dbReference type="EMBL" id="GGA33500.1"/>
    </source>
</evidence>
<dbReference type="EMBL" id="BMHF01000005">
    <property type="protein sequence ID" value="GGA33500.1"/>
    <property type="molecule type" value="Genomic_DNA"/>
</dbReference>
<accession>A0ABQ1G0B5</accession>
<protein>
    <submittedName>
        <fullName evidence="4">Spore coat protein</fullName>
    </submittedName>
</protein>
<dbReference type="Proteomes" id="UP000609323">
    <property type="component" value="Unassembled WGS sequence"/>
</dbReference>
<dbReference type="PANTHER" id="PTHR39183:SF1">
    <property type="entry name" value="SPORE COAT PROTEIN F-LIKE PROTEIN YHCQ"/>
    <property type="match status" value="1"/>
</dbReference>
<evidence type="ECO:0000313" key="5">
    <source>
        <dbReference type="Proteomes" id="UP000609323"/>
    </source>
</evidence>
<keyword evidence="5" id="KW-1185">Reference proteome</keyword>
<dbReference type="RefSeq" id="WP_094094938.1">
    <property type="nucleotide sequence ID" value="NZ_BMHF01000005.1"/>
</dbReference>
<gene>
    <name evidence="4" type="ORF">GCM10010917_18350</name>
</gene>
<name>A0ABQ1G0B5_9BACL</name>
<organism evidence="4 5">
    <name type="scientific">Paenibacillus physcomitrellae</name>
    <dbReference type="NCBI Taxonomy" id="1619311"/>
    <lineage>
        <taxon>Bacteria</taxon>
        <taxon>Bacillati</taxon>
        <taxon>Bacillota</taxon>
        <taxon>Bacilli</taxon>
        <taxon>Bacillales</taxon>
        <taxon>Paenibacillaceae</taxon>
        <taxon>Paenibacillus</taxon>
    </lineage>
</organism>
<evidence type="ECO:0000256" key="1">
    <source>
        <dbReference type="ARBA" id="ARBA00022969"/>
    </source>
</evidence>
<sequence>MQLAVHEAQELNELTMSCVNSITNMACFINQAQDPELQALLQKHFPLHIRDYNIKVEFLSQVEGASMALPVPDLNPVLPSFISPSTTLQPVMPRTSVQQFNDREIGTAYLLTLKRAGREYAWAAMEMSNPDIRSFLEKAFQMSSHHAYDVWQWMVKKGYYPLEAASPTTLVALGGFYNKVQEPAMMQ</sequence>
<dbReference type="InterPro" id="IPR012851">
    <property type="entry name" value="Spore_coat_CotF-like"/>
</dbReference>
<comment type="subcellular location">
    <subcellularLocation>
        <location evidence="2">Spore coat</location>
    </subcellularLocation>
</comment>
<comment type="similarity">
    <text evidence="3">Belongs to the CotF family.</text>
</comment>
<keyword evidence="1" id="KW-0749">Sporulation</keyword>